<dbReference type="PANTHER" id="PTHR22911:SF137">
    <property type="entry name" value="SOLUTE CARRIER FAMILY 35 MEMBER G2-RELATED"/>
    <property type="match status" value="1"/>
</dbReference>
<feature type="domain" description="EamA" evidence="9">
    <location>
        <begin position="156"/>
        <end position="289"/>
    </location>
</feature>
<reference evidence="10 11" key="2">
    <citation type="journal article" date="2010" name="Stand. Genomic Sci.">
        <title>Complete genome sequence of Gordonia bronchialis type strain (3410).</title>
        <authorList>
            <person name="Ivanova N."/>
            <person name="Sikorski J."/>
            <person name="Jando M."/>
            <person name="Lapidus A."/>
            <person name="Nolan M."/>
            <person name="Lucas S."/>
            <person name="Del Rio T.G."/>
            <person name="Tice H."/>
            <person name="Copeland A."/>
            <person name="Cheng J.F."/>
            <person name="Chen F."/>
            <person name="Bruce D."/>
            <person name="Goodwin L."/>
            <person name="Pitluck S."/>
            <person name="Mavromatis K."/>
            <person name="Ovchinnikova G."/>
            <person name="Pati A."/>
            <person name="Chen A."/>
            <person name="Palaniappan K."/>
            <person name="Land M."/>
            <person name="Hauser L."/>
            <person name="Chang Y.J."/>
            <person name="Jeffries C.D."/>
            <person name="Chain P."/>
            <person name="Saunders E."/>
            <person name="Han C."/>
            <person name="Detter J.C."/>
            <person name="Brettin T."/>
            <person name="Rohde M."/>
            <person name="Goker M."/>
            <person name="Bristow J."/>
            <person name="Eisen J.A."/>
            <person name="Markowitz V."/>
            <person name="Hugenholtz P."/>
            <person name="Klenk H.P."/>
            <person name="Kyrpides N.C."/>
        </authorList>
    </citation>
    <scope>NUCLEOTIDE SEQUENCE [LARGE SCALE GENOMIC DNA]</scope>
    <source>
        <strain evidence="11">ATCC 25592 / DSM 43247 / BCRC 13721 / JCM 3198 / KCTC 3076 / NBRC 16047 / NCTC 10667</strain>
    </source>
</reference>
<keyword evidence="6 8" id="KW-1133">Transmembrane helix</keyword>
<feature type="transmembrane region" description="Helical" evidence="8">
    <location>
        <begin position="76"/>
        <end position="94"/>
    </location>
</feature>
<dbReference type="InterPro" id="IPR000620">
    <property type="entry name" value="EamA_dom"/>
</dbReference>
<dbReference type="EMBL" id="CP001802">
    <property type="protein sequence ID" value="ACY22611.1"/>
    <property type="molecule type" value="Genomic_DNA"/>
</dbReference>
<gene>
    <name evidence="10" type="ordered locus">Gbro_3414</name>
</gene>
<keyword evidence="5 8" id="KW-0812">Transmembrane</keyword>
<feature type="domain" description="EamA" evidence="9">
    <location>
        <begin position="12"/>
        <end position="146"/>
    </location>
</feature>
<feature type="transmembrane region" description="Helical" evidence="8">
    <location>
        <begin position="154"/>
        <end position="170"/>
    </location>
</feature>
<comment type="subcellular location">
    <subcellularLocation>
        <location evidence="1">Cell membrane</location>
        <topology evidence="1">Multi-pass membrane protein</topology>
    </subcellularLocation>
</comment>
<evidence type="ECO:0000256" key="8">
    <source>
        <dbReference type="SAM" id="Phobius"/>
    </source>
</evidence>
<evidence type="ECO:0000256" key="4">
    <source>
        <dbReference type="ARBA" id="ARBA00022475"/>
    </source>
</evidence>
<feature type="transmembrane region" description="Helical" evidence="8">
    <location>
        <begin position="182"/>
        <end position="203"/>
    </location>
</feature>
<dbReference type="STRING" id="526226.Gbro_3414"/>
<feature type="transmembrane region" description="Helical" evidence="8">
    <location>
        <begin position="131"/>
        <end position="148"/>
    </location>
</feature>
<evidence type="ECO:0000256" key="6">
    <source>
        <dbReference type="ARBA" id="ARBA00022989"/>
    </source>
</evidence>
<evidence type="ECO:0000256" key="2">
    <source>
        <dbReference type="ARBA" id="ARBA00007362"/>
    </source>
</evidence>
<organism evidence="10 11">
    <name type="scientific">Gordonia bronchialis (strain ATCC 25592 / DSM 43247 / BCRC 13721 / JCM 3198 / KCTC 3076 / NBRC 16047 / NCTC 10667)</name>
    <name type="common">Rhodococcus bronchialis</name>
    <dbReference type="NCBI Taxonomy" id="526226"/>
    <lineage>
        <taxon>Bacteria</taxon>
        <taxon>Bacillati</taxon>
        <taxon>Actinomycetota</taxon>
        <taxon>Actinomycetes</taxon>
        <taxon>Mycobacteriales</taxon>
        <taxon>Gordoniaceae</taxon>
        <taxon>Gordonia</taxon>
    </lineage>
</organism>
<protein>
    <submittedName>
        <fullName evidence="10">RarD protein, DMT superfamily transporter</fullName>
    </submittedName>
</protein>
<dbReference type="Proteomes" id="UP000001219">
    <property type="component" value="Chromosome"/>
</dbReference>
<evidence type="ECO:0000259" key="9">
    <source>
        <dbReference type="Pfam" id="PF00892"/>
    </source>
</evidence>
<dbReference type="GO" id="GO:0005886">
    <property type="term" value="C:plasma membrane"/>
    <property type="evidence" value="ECO:0007669"/>
    <property type="project" value="UniProtKB-SubCell"/>
</dbReference>
<sequence length="312" mass="33369">MTADSHPQATTGTLCGVGAYSVWGLFPLYFHLLIPASAWEILGNRIVWTMLCCVVVLAALRQFGFVRGLLADRRRLAMTAAAGVAIAANWVIYVQAVVTGHVTQASLGYFLNPLFTVALGVLVLRERLRPLQVAAVVVGLVACIYLAVDDGHVPWIALSLAFSFGLYGLIKNRVGGHLTALQGLTTETVLLTPPAAIMLIVLAVRDESTFTTEGWGHTLLLMSTGVATAIPLLLFAAAASRIPLVSVGLLQFITPVLQLICGVAILGEHLSPGRWVGFGIVWLALALLSIDAVREATQTRRLTRRRIDGTAI</sequence>
<comment type="similarity">
    <text evidence="2">Belongs to the EamA transporter family.</text>
</comment>
<evidence type="ECO:0000313" key="11">
    <source>
        <dbReference type="Proteomes" id="UP000001219"/>
    </source>
</evidence>
<feature type="transmembrane region" description="Helical" evidence="8">
    <location>
        <begin position="215"/>
        <end position="237"/>
    </location>
</feature>
<dbReference type="eggNOG" id="COG2962">
    <property type="taxonomic scope" value="Bacteria"/>
</dbReference>
<feature type="transmembrane region" description="Helical" evidence="8">
    <location>
        <begin position="273"/>
        <end position="293"/>
    </location>
</feature>
<reference evidence="11" key="1">
    <citation type="submission" date="2009-10" db="EMBL/GenBank/DDBJ databases">
        <title>The complete chromosome of Gordonia bronchialis DSM 43247.</title>
        <authorList>
            <consortium name="US DOE Joint Genome Institute (JGI-PGF)"/>
            <person name="Lucas S."/>
            <person name="Copeland A."/>
            <person name="Lapidus A."/>
            <person name="Glavina del Rio T."/>
            <person name="Dalin E."/>
            <person name="Tice H."/>
            <person name="Bruce D."/>
            <person name="Goodwin L."/>
            <person name="Pitluck S."/>
            <person name="Kyrpides N."/>
            <person name="Mavromatis K."/>
            <person name="Ivanova N."/>
            <person name="Ovchinnikova G."/>
            <person name="Saunders E."/>
            <person name="Brettin T."/>
            <person name="Detter J.C."/>
            <person name="Han C."/>
            <person name="Larimer F."/>
            <person name="Land M."/>
            <person name="Hauser L."/>
            <person name="Markowitz V."/>
            <person name="Cheng J.-F."/>
            <person name="Hugenholtz P."/>
            <person name="Woyke T."/>
            <person name="Wu D."/>
            <person name="Jando M."/>
            <person name="Schneider S."/>
            <person name="Goeker M."/>
            <person name="Klenk H.-P."/>
            <person name="Eisen J.A."/>
        </authorList>
    </citation>
    <scope>NUCLEOTIDE SEQUENCE [LARGE SCALE GENOMIC DNA]</scope>
    <source>
        <strain evidence="11">ATCC 25592 / DSM 43247 / BCRC 13721 / JCM 3198 / KCTC 3076 / NBRC 16047 / NCTC 10667</strain>
    </source>
</reference>
<evidence type="ECO:0000256" key="5">
    <source>
        <dbReference type="ARBA" id="ARBA00022692"/>
    </source>
</evidence>
<keyword evidence="7 8" id="KW-0472">Membrane</keyword>
<evidence type="ECO:0000256" key="1">
    <source>
        <dbReference type="ARBA" id="ARBA00004651"/>
    </source>
</evidence>
<dbReference type="InterPro" id="IPR037185">
    <property type="entry name" value="EmrE-like"/>
</dbReference>
<feature type="transmembrane region" description="Helical" evidence="8">
    <location>
        <begin position="46"/>
        <end position="64"/>
    </location>
</feature>
<dbReference type="InterPro" id="IPR004626">
    <property type="entry name" value="RarD"/>
</dbReference>
<feature type="transmembrane region" description="Helical" evidence="8">
    <location>
        <begin position="244"/>
        <end position="267"/>
    </location>
</feature>
<keyword evidence="4" id="KW-1003">Cell membrane</keyword>
<dbReference type="Pfam" id="PF00892">
    <property type="entry name" value="EamA"/>
    <property type="match status" value="2"/>
</dbReference>
<dbReference type="NCBIfam" id="TIGR00688">
    <property type="entry name" value="rarD"/>
    <property type="match status" value="1"/>
</dbReference>
<keyword evidence="11" id="KW-1185">Reference proteome</keyword>
<evidence type="ECO:0000313" key="10">
    <source>
        <dbReference type="EMBL" id="ACY22611.1"/>
    </source>
</evidence>
<dbReference type="SUPFAM" id="SSF103481">
    <property type="entry name" value="Multidrug resistance efflux transporter EmrE"/>
    <property type="match status" value="2"/>
</dbReference>
<dbReference type="RefSeq" id="WP_012835126.1">
    <property type="nucleotide sequence ID" value="NC_013441.1"/>
</dbReference>
<feature type="transmembrane region" description="Helical" evidence="8">
    <location>
        <begin position="12"/>
        <end position="34"/>
    </location>
</feature>
<dbReference type="OrthoDB" id="369870at2"/>
<name>D0LE19_GORB4</name>
<keyword evidence="3" id="KW-0813">Transport</keyword>
<proteinExistence type="inferred from homology"/>
<feature type="transmembrane region" description="Helical" evidence="8">
    <location>
        <begin position="106"/>
        <end position="124"/>
    </location>
</feature>
<evidence type="ECO:0000256" key="7">
    <source>
        <dbReference type="ARBA" id="ARBA00023136"/>
    </source>
</evidence>
<dbReference type="HOGENOM" id="CLU_054508_1_0_11"/>
<dbReference type="PANTHER" id="PTHR22911">
    <property type="entry name" value="ACYL-MALONYL CONDENSING ENZYME-RELATED"/>
    <property type="match status" value="1"/>
</dbReference>
<dbReference type="KEGG" id="gbr:Gbro_3414"/>
<accession>D0LE19</accession>
<evidence type="ECO:0000256" key="3">
    <source>
        <dbReference type="ARBA" id="ARBA00022448"/>
    </source>
</evidence>
<dbReference type="AlphaFoldDB" id="D0LE19"/>